<dbReference type="AlphaFoldDB" id="A0A840D1I6"/>
<organism evidence="1 2">
    <name type="scientific">Bacteroides reticulotermitis</name>
    <dbReference type="NCBI Taxonomy" id="1133319"/>
    <lineage>
        <taxon>Bacteria</taxon>
        <taxon>Pseudomonadati</taxon>
        <taxon>Bacteroidota</taxon>
        <taxon>Bacteroidia</taxon>
        <taxon>Bacteroidales</taxon>
        <taxon>Bacteroidaceae</taxon>
        <taxon>Bacteroides</taxon>
    </lineage>
</organism>
<name>A0A840D1I6_9BACE</name>
<accession>A0A840D1I6</accession>
<gene>
    <name evidence="1" type="ORF">GGR06_004161</name>
</gene>
<evidence type="ECO:0000313" key="2">
    <source>
        <dbReference type="Proteomes" id="UP000560658"/>
    </source>
</evidence>
<evidence type="ECO:0000313" key="1">
    <source>
        <dbReference type="EMBL" id="MBB4046327.1"/>
    </source>
</evidence>
<dbReference type="RefSeq" id="WP_183209578.1">
    <property type="nucleotide sequence ID" value="NZ_JACIER010000028.1"/>
</dbReference>
<protein>
    <submittedName>
        <fullName evidence="1">Uncharacterized protein</fullName>
    </submittedName>
</protein>
<dbReference type="EMBL" id="JACIER010000028">
    <property type="protein sequence ID" value="MBB4046327.1"/>
    <property type="molecule type" value="Genomic_DNA"/>
</dbReference>
<comment type="caution">
    <text evidence="1">The sequence shown here is derived from an EMBL/GenBank/DDBJ whole genome shotgun (WGS) entry which is preliminary data.</text>
</comment>
<sequence length="101" mass="11680">MRTIDNMKKRLDSLMINRINERLITRPDNRLYERLIEMPYLRLSGLPDDKTVRCMAGQTVSHSNIQTAELSAIQTANRPDIIMACHAVCRSVNQAYNQLYV</sequence>
<reference evidence="1" key="1">
    <citation type="submission" date="2020-08" db="EMBL/GenBank/DDBJ databases">
        <title>Genomic Encyclopedia of Type Strains, Phase IV (KMG-IV): sequencing the most valuable type-strain genomes for metagenomic binning, comparative biology and taxonomic classification.</title>
        <authorList>
            <person name="Goeker M."/>
        </authorList>
    </citation>
    <scope>NUCLEOTIDE SEQUENCE [LARGE SCALE GENOMIC DNA]</scope>
    <source>
        <strain evidence="1">DSM 105720</strain>
    </source>
</reference>
<dbReference type="Proteomes" id="UP000560658">
    <property type="component" value="Unassembled WGS sequence"/>
</dbReference>
<keyword evidence="2" id="KW-1185">Reference proteome</keyword>
<proteinExistence type="predicted"/>